<evidence type="ECO:0000259" key="3">
    <source>
        <dbReference type="Pfam" id="PF13464"/>
    </source>
</evidence>
<dbReference type="InterPro" id="IPR050400">
    <property type="entry name" value="Bact_Cytoskel_RodZ"/>
</dbReference>
<feature type="transmembrane region" description="Helical" evidence="2">
    <location>
        <begin position="103"/>
        <end position="124"/>
    </location>
</feature>
<sequence length="303" mass="33850">MSKLGELLKNERINKNINFDTITEKTRISEEILLRLEAGDFNRLPSYIHARNFVKTYANFLKLAPEEVEVLFDEECTRESFDREIHYVSSPVTHEPIDRKSPVGFVTALIIVIVLVIAAAYFFMSMKNNDAMNKKETKINITETEPVQNDAGPQDVIPQAEPMDNSSAVSPDVVESPDAPSETKPADSTPASVQSAAAQPQPLPASVPSPAPGMRAVVLTFSDVCWVNIEVDNGTVYDFIAEKGIERTVEFKDYFILNLGNAAVAEVHDKNNRYRGFGEYRKPVKNLKFSYDAAGKLIYQKQN</sequence>
<reference evidence="4 5" key="1">
    <citation type="submission" date="2019-01" db="EMBL/GenBank/DDBJ databases">
        <title>Geovibrio thiophilus DSM 11263, complete genome.</title>
        <authorList>
            <person name="Spring S."/>
            <person name="Bunk B."/>
            <person name="Sproer C."/>
        </authorList>
    </citation>
    <scope>NUCLEOTIDE SEQUENCE [LARGE SCALE GENOMIC DNA]</scope>
    <source>
        <strain evidence="4 5">DSM 11263</strain>
    </source>
</reference>
<dbReference type="OrthoDB" id="9797543at2"/>
<dbReference type="Proteomes" id="UP000287502">
    <property type="component" value="Chromosome"/>
</dbReference>
<dbReference type="InterPro" id="IPR010982">
    <property type="entry name" value="Lambda_DNA-bd_dom_sf"/>
</dbReference>
<dbReference type="KEGG" id="gtl:EP073_06900"/>
<dbReference type="EMBL" id="CP035108">
    <property type="protein sequence ID" value="QAR33136.1"/>
    <property type="molecule type" value="Genomic_DNA"/>
</dbReference>
<accession>A0A410JY55</accession>
<organism evidence="4 5">
    <name type="scientific">Geovibrio thiophilus</name>
    <dbReference type="NCBI Taxonomy" id="139438"/>
    <lineage>
        <taxon>Bacteria</taxon>
        <taxon>Pseudomonadati</taxon>
        <taxon>Deferribacterota</taxon>
        <taxon>Deferribacteres</taxon>
        <taxon>Deferribacterales</taxon>
        <taxon>Geovibrionaceae</taxon>
        <taxon>Geovibrio</taxon>
    </lineage>
</organism>
<dbReference type="Gene3D" id="1.10.260.40">
    <property type="entry name" value="lambda repressor-like DNA-binding domains"/>
    <property type="match status" value="1"/>
</dbReference>
<dbReference type="PANTHER" id="PTHR34475">
    <property type="match status" value="1"/>
</dbReference>
<keyword evidence="2" id="KW-0812">Transmembrane</keyword>
<evidence type="ECO:0000313" key="5">
    <source>
        <dbReference type="Proteomes" id="UP000287502"/>
    </source>
</evidence>
<evidence type="ECO:0000256" key="2">
    <source>
        <dbReference type="SAM" id="Phobius"/>
    </source>
</evidence>
<name>A0A410JY55_9BACT</name>
<feature type="compositionally biased region" description="Low complexity" evidence="1">
    <location>
        <begin position="190"/>
        <end position="200"/>
    </location>
</feature>
<gene>
    <name evidence="4" type="ORF">EP073_06900</name>
</gene>
<dbReference type="RefSeq" id="WP_128466422.1">
    <property type="nucleotide sequence ID" value="NZ_CP035108.1"/>
</dbReference>
<keyword evidence="5" id="KW-1185">Reference proteome</keyword>
<keyword evidence="2" id="KW-0472">Membrane</keyword>
<keyword evidence="2" id="KW-1133">Transmembrane helix</keyword>
<dbReference type="Pfam" id="PF13464">
    <property type="entry name" value="RodZ_C"/>
    <property type="match status" value="1"/>
</dbReference>
<feature type="domain" description="Cytoskeleton protein RodZ-like C-terminal" evidence="3">
    <location>
        <begin position="218"/>
        <end position="267"/>
    </location>
</feature>
<dbReference type="InterPro" id="IPR025194">
    <property type="entry name" value="RodZ-like_C"/>
</dbReference>
<evidence type="ECO:0000256" key="1">
    <source>
        <dbReference type="SAM" id="MobiDB-lite"/>
    </source>
</evidence>
<proteinExistence type="predicted"/>
<dbReference type="GO" id="GO:0003677">
    <property type="term" value="F:DNA binding"/>
    <property type="evidence" value="ECO:0007669"/>
    <property type="project" value="InterPro"/>
</dbReference>
<protein>
    <submittedName>
        <fullName evidence="4">Helix-turn-helix domain-containing protein</fullName>
    </submittedName>
</protein>
<dbReference type="AlphaFoldDB" id="A0A410JY55"/>
<feature type="region of interest" description="Disordered" evidence="1">
    <location>
        <begin position="143"/>
        <end position="208"/>
    </location>
</feature>
<dbReference type="PANTHER" id="PTHR34475:SF1">
    <property type="entry name" value="CYTOSKELETON PROTEIN RODZ"/>
    <property type="match status" value="1"/>
</dbReference>
<evidence type="ECO:0000313" key="4">
    <source>
        <dbReference type="EMBL" id="QAR33136.1"/>
    </source>
</evidence>
<dbReference type="Pfam" id="PF13413">
    <property type="entry name" value="HTH_25"/>
    <property type="match status" value="1"/>
</dbReference>